<evidence type="ECO:0000259" key="13">
    <source>
        <dbReference type="SMART" id="SM01016"/>
    </source>
</evidence>
<dbReference type="PATRIC" id="fig|1618481.3.peg.414"/>
<dbReference type="Pfam" id="PF03485">
    <property type="entry name" value="Arg_tRNA_synt_N"/>
    <property type="match status" value="1"/>
</dbReference>
<protein>
    <recommendedName>
        <fullName evidence="2 10">Arginine--tRNA ligase</fullName>
        <ecNumber evidence="2 10">6.1.1.19</ecNumber>
    </recommendedName>
</protein>
<dbReference type="Gene3D" id="3.40.50.620">
    <property type="entry name" value="HUPs"/>
    <property type="match status" value="1"/>
</dbReference>
<evidence type="ECO:0000256" key="8">
    <source>
        <dbReference type="ARBA" id="ARBA00023146"/>
    </source>
</evidence>
<dbReference type="GO" id="GO:0004814">
    <property type="term" value="F:arginine-tRNA ligase activity"/>
    <property type="evidence" value="ECO:0007669"/>
    <property type="project" value="UniProtKB-UniRule"/>
</dbReference>
<evidence type="ECO:0000256" key="7">
    <source>
        <dbReference type="ARBA" id="ARBA00022917"/>
    </source>
</evidence>
<dbReference type="InterPro" id="IPR005148">
    <property type="entry name" value="Arg-tRNA-synth_N"/>
</dbReference>
<dbReference type="GO" id="GO:0005524">
    <property type="term" value="F:ATP binding"/>
    <property type="evidence" value="ECO:0007669"/>
    <property type="project" value="UniProtKB-KW"/>
</dbReference>
<name>A0A0G0JN24_9BACT</name>
<reference evidence="14 15" key="1">
    <citation type="journal article" date="2015" name="Nature">
        <title>rRNA introns, odd ribosomes, and small enigmatic genomes across a large radiation of phyla.</title>
        <authorList>
            <person name="Brown C.T."/>
            <person name="Hug L.A."/>
            <person name="Thomas B.C."/>
            <person name="Sharon I."/>
            <person name="Castelle C.J."/>
            <person name="Singh A."/>
            <person name="Wilkins M.J."/>
            <person name="Williams K.H."/>
            <person name="Banfield J.F."/>
        </authorList>
    </citation>
    <scope>NUCLEOTIDE SEQUENCE [LARGE SCALE GENOMIC DNA]</scope>
</reference>
<dbReference type="SUPFAM" id="SSF52374">
    <property type="entry name" value="Nucleotidylyl transferase"/>
    <property type="match status" value="1"/>
</dbReference>
<evidence type="ECO:0000256" key="5">
    <source>
        <dbReference type="ARBA" id="ARBA00022741"/>
    </source>
</evidence>
<dbReference type="InterPro" id="IPR009080">
    <property type="entry name" value="tRNAsynth_Ia_anticodon-bd"/>
</dbReference>
<dbReference type="Proteomes" id="UP000034471">
    <property type="component" value="Unassembled WGS sequence"/>
</dbReference>
<evidence type="ECO:0000256" key="10">
    <source>
        <dbReference type="NCBIfam" id="TIGR00456"/>
    </source>
</evidence>
<dbReference type="GO" id="GO:0005737">
    <property type="term" value="C:cytoplasm"/>
    <property type="evidence" value="ECO:0007669"/>
    <property type="project" value="UniProtKB-UniRule"/>
</dbReference>
<evidence type="ECO:0000256" key="2">
    <source>
        <dbReference type="ARBA" id="ARBA00012837"/>
    </source>
</evidence>
<comment type="similarity">
    <text evidence="1 11">Belongs to the class-I aminoacyl-tRNA synthetase family.</text>
</comment>
<accession>A0A0G0JN24</accession>
<keyword evidence="7 11" id="KW-0648">Protein biosynthesis</keyword>
<dbReference type="SMART" id="SM00836">
    <property type="entry name" value="DALR_1"/>
    <property type="match status" value="1"/>
</dbReference>
<dbReference type="SUPFAM" id="SSF47323">
    <property type="entry name" value="Anticodon-binding domain of a subclass of class I aminoacyl-tRNA synthetases"/>
    <property type="match status" value="1"/>
</dbReference>
<dbReference type="InterPro" id="IPR036695">
    <property type="entry name" value="Arg-tRNA-synth_N_sf"/>
</dbReference>
<dbReference type="EMBL" id="LBTJ01000015">
    <property type="protein sequence ID" value="KKQ38209.1"/>
    <property type="molecule type" value="Genomic_DNA"/>
</dbReference>
<keyword evidence="6 11" id="KW-0067">ATP-binding</keyword>
<dbReference type="InterPro" id="IPR014729">
    <property type="entry name" value="Rossmann-like_a/b/a_fold"/>
</dbReference>
<evidence type="ECO:0000313" key="14">
    <source>
        <dbReference type="EMBL" id="KKQ38209.1"/>
    </source>
</evidence>
<sequence>MNYLETTIEKLTSNILEYLTKAGHSVSLDDVLFEKPSNSKHGDICTNIALKYANRFGSNPSILAQDISTFLTSAQIQYVEKIEAVKPGFINVTFNAAFYSHLVKEIIHSPNAYGKNDSLTGTKWVVEHTSPNPNKAMHLGHLRNNLVGMSLVNVLQWNGAHVVSDTVDNNRGIAIAKLMWGFLYHMKKETDVPTDVQYWISNPQQWYTPEEKGMLPDIFVTECYVFGEGEFKKDSNVENIVRNLVVQWENDDKDVRFLWSHVLSYAYAGMNRTLARLGNHWDKVWHEHEHYQEGKKYVYEGLEKGLFNKLEDGAILTNLEKYKIPDTILLKNDGTSLYITQDIALTAIKKQNYGADKLVWVIGPEQSLAMKQLFAVCEQLGIGKMRDFTHVAYGYVGLKAEGGGFKKMSSRAGTVVLIDDVINEVKDKILERLNEDRAGQTDENTKNISEKMALAAVKFSILKSDRTQNLTFDAEQSIETTGDSGIYVLYTYVRIQAILRKAQSIPSVSDHIISGLEIDVVKQIAHFPYVVNRAKEDLSAHHIAQYMLELCSAFNSWYGKETVLDGSEREGYKLAVTKAAGTVINNGLSILGIDTVKEI</sequence>
<dbReference type="Gene3D" id="1.10.730.10">
    <property type="entry name" value="Isoleucyl-tRNA Synthetase, Domain 1"/>
    <property type="match status" value="1"/>
</dbReference>
<organism evidence="14 15">
    <name type="scientific">Candidatus Roizmanbacteria bacterium GW2011_GWA2_37_7</name>
    <dbReference type="NCBI Taxonomy" id="1618481"/>
    <lineage>
        <taxon>Bacteria</taxon>
        <taxon>Candidatus Roizmaniibacteriota</taxon>
    </lineage>
</organism>
<dbReference type="SMART" id="SM01016">
    <property type="entry name" value="Arg_tRNA_synt_N"/>
    <property type="match status" value="1"/>
</dbReference>
<feature type="domain" description="Arginyl tRNA synthetase N-terminal" evidence="13">
    <location>
        <begin position="9"/>
        <end position="94"/>
    </location>
</feature>
<evidence type="ECO:0000256" key="4">
    <source>
        <dbReference type="ARBA" id="ARBA00022598"/>
    </source>
</evidence>
<dbReference type="InterPro" id="IPR001278">
    <property type="entry name" value="Arg-tRNA-ligase"/>
</dbReference>
<keyword evidence="3" id="KW-0963">Cytoplasm</keyword>
<dbReference type="EC" id="6.1.1.19" evidence="2 10"/>
<evidence type="ECO:0000256" key="1">
    <source>
        <dbReference type="ARBA" id="ARBA00005594"/>
    </source>
</evidence>
<gene>
    <name evidence="14" type="ORF">US54_C0015G0007</name>
</gene>
<feature type="domain" description="DALR anticodon binding" evidence="12">
    <location>
        <begin position="488"/>
        <end position="599"/>
    </location>
</feature>
<dbReference type="Pfam" id="PF05746">
    <property type="entry name" value="DALR_1"/>
    <property type="match status" value="1"/>
</dbReference>
<keyword evidence="4 11" id="KW-0436">Ligase</keyword>
<keyword evidence="5 11" id="KW-0547">Nucleotide-binding</keyword>
<evidence type="ECO:0000256" key="3">
    <source>
        <dbReference type="ARBA" id="ARBA00022490"/>
    </source>
</evidence>
<dbReference type="SUPFAM" id="SSF55190">
    <property type="entry name" value="Arginyl-tRNA synthetase (ArgRS), N-terminal 'additional' domain"/>
    <property type="match status" value="1"/>
</dbReference>
<evidence type="ECO:0000256" key="6">
    <source>
        <dbReference type="ARBA" id="ARBA00022840"/>
    </source>
</evidence>
<evidence type="ECO:0000313" key="15">
    <source>
        <dbReference type="Proteomes" id="UP000034471"/>
    </source>
</evidence>
<proteinExistence type="inferred from homology"/>
<dbReference type="Gene3D" id="3.30.1360.70">
    <property type="entry name" value="Arginyl tRNA synthetase N-terminal domain"/>
    <property type="match status" value="1"/>
</dbReference>
<dbReference type="InterPro" id="IPR008909">
    <property type="entry name" value="DALR_anticod-bd"/>
</dbReference>
<dbReference type="PRINTS" id="PR01038">
    <property type="entry name" value="TRNASYNTHARG"/>
</dbReference>
<dbReference type="GO" id="GO:0006420">
    <property type="term" value="P:arginyl-tRNA aminoacylation"/>
    <property type="evidence" value="ECO:0007669"/>
    <property type="project" value="UniProtKB-UniRule"/>
</dbReference>
<dbReference type="NCBIfam" id="TIGR00456">
    <property type="entry name" value="argS"/>
    <property type="match status" value="1"/>
</dbReference>
<dbReference type="STRING" id="1618481.US54_C0015G0007"/>
<dbReference type="InterPro" id="IPR001412">
    <property type="entry name" value="aa-tRNA-synth_I_CS"/>
</dbReference>
<keyword evidence="8 11" id="KW-0030">Aminoacyl-tRNA synthetase</keyword>
<evidence type="ECO:0000256" key="11">
    <source>
        <dbReference type="RuleBase" id="RU363038"/>
    </source>
</evidence>
<evidence type="ECO:0000256" key="9">
    <source>
        <dbReference type="ARBA" id="ARBA00049339"/>
    </source>
</evidence>
<comment type="caution">
    <text evidence="14">The sequence shown here is derived from an EMBL/GenBank/DDBJ whole genome shotgun (WGS) entry which is preliminary data.</text>
</comment>
<dbReference type="PANTHER" id="PTHR11956:SF5">
    <property type="entry name" value="ARGININE--TRNA LIGASE, CYTOPLASMIC"/>
    <property type="match status" value="1"/>
</dbReference>
<dbReference type="AlphaFoldDB" id="A0A0G0JN24"/>
<dbReference type="Pfam" id="PF00750">
    <property type="entry name" value="tRNA-synt_1d"/>
    <property type="match status" value="1"/>
</dbReference>
<dbReference type="PROSITE" id="PS00178">
    <property type="entry name" value="AA_TRNA_LIGASE_I"/>
    <property type="match status" value="1"/>
</dbReference>
<dbReference type="PANTHER" id="PTHR11956">
    <property type="entry name" value="ARGINYL-TRNA SYNTHETASE"/>
    <property type="match status" value="1"/>
</dbReference>
<comment type="catalytic activity">
    <reaction evidence="9">
        <text>tRNA(Arg) + L-arginine + ATP = L-arginyl-tRNA(Arg) + AMP + diphosphate</text>
        <dbReference type="Rhea" id="RHEA:20301"/>
        <dbReference type="Rhea" id="RHEA-COMP:9658"/>
        <dbReference type="Rhea" id="RHEA-COMP:9673"/>
        <dbReference type="ChEBI" id="CHEBI:30616"/>
        <dbReference type="ChEBI" id="CHEBI:32682"/>
        <dbReference type="ChEBI" id="CHEBI:33019"/>
        <dbReference type="ChEBI" id="CHEBI:78442"/>
        <dbReference type="ChEBI" id="CHEBI:78513"/>
        <dbReference type="ChEBI" id="CHEBI:456215"/>
        <dbReference type="EC" id="6.1.1.19"/>
    </reaction>
</comment>
<evidence type="ECO:0000259" key="12">
    <source>
        <dbReference type="SMART" id="SM00836"/>
    </source>
</evidence>
<dbReference type="InterPro" id="IPR035684">
    <property type="entry name" value="ArgRS_core"/>
</dbReference>